<sequence length="185" mass="22191">MHQALVRIVQDRIQEQFINEELFCKHYLQISTEVWWEWQKGRSNLPADVMQKMKGLFSDYEWMLVQKIIRQTILFPEKRNYVVSEYKRLKAIIAKKWLHSDEADVELVSKKSHFPRQSEQQVMKHTVNLRVVMSYGEWGYDDILEFFMPAVIQQQIEDASVDLLEWVDENLEDTYMADEVSAQEE</sequence>
<evidence type="ECO:0000313" key="1">
    <source>
        <dbReference type="EMBL" id="RSU12530.1"/>
    </source>
</evidence>
<dbReference type="OrthoDB" id="2187056at2"/>
<dbReference type="EMBL" id="NGKC01000005">
    <property type="protein sequence ID" value="RSU12530.1"/>
    <property type="molecule type" value="Genomic_DNA"/>
</dbReference>
<evidence type="ECO:0000313" key="2">
    <source>
        <dbReference type="Proteomes" id="UP000286773"/>
    </source>
</evidence>
<organism evidence="1 2">
    <name type="scientific">Vagococcus acidifermentans</name>
    <dbReference type="NCBI Taxonomy" id="564710"/>
    <lineage>
        <taxon>Bacteria</taxon>
        <taxon>Bacillati</taxon>
        <taxon>Bacillota</taxon>
        <taxon>Bacilli</taxon>
        <taxon>Lactobacillales</taxon>
        <taxon>Enterococcaceae</taxon>
        <taxon>Vagococcus</taxon>
    </lineage>
</organism>
<dbReference type="AlphaFoldDB" id="A0A430AWU8"/>
<gene>
    <name evidence="1" type="ORF">CBF27_06025</name>
</gene>
<comment type="caution">
    <text evidence="1">The sequence shown here is derived from an EMBL/GenBank/DDBJ whole genome shotgun (WGS) entry which is preliminary data.</text>
</comment>
<dbReference type="RefSeq" id="WP_126813416.1">
    <property type="nucleotide sequence ID" value="NZ_NGKC01000005.1"/>
</dbReference>
<accession>A0A430AWU8</accession>
<protein>
    <submittedName>
        <fullName evidence="1">Uncharacterized protein</fullName>
    </submittedName>
</protein>
<dbReference type="Proteomes" id="UP000286773">
    <property type="component" value="Unassembled WGS sequence"/>
</dbReference>
<name>A0A430AWU8_9ENTE</name>
<keyword evidence="2" id="KW-1185">Reference proteome</keyword>
<proteinExistence type="predicted"/>
<reference evidence="1 2" key="1">
    <citation type="submission" date="2017-05" db="EMBL/GenBank/DDBJ databases">
        <title>Vagococcus spp. assemblies.</title>
        <authorList>
            <person name="Gulvik C.A."/>
        </authorList>
    </citation>
    <scope>NUCLEOTIDE SEQUENCE [LARGE SCALE GENOMIC DNA]</scope>
    <source>
        <strain evidence="1 2">LMG 24798</strain>
    </source>
</reference>